<gene>
    <name evidence="3" type="primary">LOC115032773</name>
</gene>
<dbReference type="AlphaFoldDB" id="A0A6P7RWS8"/>
<feature type="region of interest" description="Disordered" evidence="1">
    <location>
        <begin position="20"/>
        <end position="148"/>
    </location>
</feature>
<dbReference type="GeneID" id="115032773"/>
<keyword evidence="2" id="KW-1185">Reference proteome</keyword>
<dbReference type="Proteomes" id="UP000515126">
    <property type="component" value="Chromosome 12"/>
</dbReference>
<feature type="compositionally biased region" description="Low complexity" evidence="1">
    <location>
        <begin position="29"/>
        <end position="48"/>
    </location>
</feature>
<name>A0A6P7RWS8_MUSCR</name>
<feature type="compositionally biased region" description="Basic residues" evidence="1">
    <location>
        <begin position="86"/>
        <end position="95"/>
    </location>
</feature>
<protein>
    <submittedName>
        <fullName evidence="3">Uncharacterized protein LOC115032773</fullName>
    </submittedName>
</protein>
<accession>A0A6P7RWS8</accession>
<feature type="compositionally biased region" description="Gly residues" evidence="1">
    <location>
        <begin position="104"/>
        <end position="113"/>
    </location>
</feature>
<evidence type="ECO:0000256" key="1">
    <source>
        <dbReference type="SAM" id="MobiDB-lite"/>
    </source>
</evidence>
<organism evidence="2 3">
    <name type="scientific">Mus caroli</name>
    <name type="common">Ryukyu mouse</name>
    <name type="synonym">Ricefield mouse</name>
    <dbReference type="NCBI Taxonomy" id="10089"/>
    <lineage>
        <taxon>Eukaryota</taxon>
        <taxon>Metazoa</taxon>
        <taxon>Chordata</taxon>
        <taxon>Craniata</taxon>
        <taxon>Vertebrata</taxon>
        <taxon>Euteleostomi</taxon>
        <taxon>Mammalia</taxon>
        <taxon>Eutheria</taxon>
        <taxon>Euarchontoglires</taxon>
        <taxon>Glires</taxon>
        <taxon>Rodentia</taxon>
        <taxon>Myomorpha</taxon>
        <taxon>Muroidea</taxon>
        <taxon>Muridae</taxon>
        <taxon>Murinae</taxon>
        <taxon>Mus</taxon>
        <taxon>Mus</taxon>
    </lineage>
</organism>
<evidence type="ECO:0000313" key="2">
    <source>
        <dbReference type="Proteomes" id="UP000515126"/>
    </source>
</evidence>
<dbReference type="KEGG" id="mcal:115032773"/>
<reference evidence="3" key="1">
    <citation type="submission" date="2025-08" db="UniProtKB">
        <authorList>
            <consortium name="RefSeq"/>
        </authorList>
    </citation>
    <scope>IDENTIFICATION</scope>
</reference>
<dbReference type="RefSeq" id="XP_029340251.1">
    <property type="nucleotide sequence ID" value="XM_029484391.1"/>
</dbReference>
<evidence type="ECO:0000313" key="3">
    <source>
        <dbReference type="RefSeq" id="XP_029340251.1"/>
    </source>
</evidence>
<proteinExistence type="predicted"/>
<sequence length="148" mass="15128">MLLGVALAVVRSRVPINPAHPRAAFPQQPGHAAAVAGSRAVAAGAGPRSRTEGRGGRHTRPVSRPPARRESPHAAASAPGGGGAARARRLSQHSQRRGESLPDVGGGRSGSGSGRRTMALVGGRGPVPRRPRAASLSRLTSREELPCD</sequence>